<evidence type="ECO:0008006" key="4">
    <source>
        <dbReference type="Google" id="ProtNLM"/>
    </source>
</evidence>
<feature type="region of interest" description="Disordered" evidence="1">
    <location>
        <begin position="150"/>
        <end position="170"/>
    </location>
</feature>
<reference evidence="2 3" key="1">
    <citation type="submission" date="2024-05" db="EMBL/GenBank/DDBJ databases">
        <title>Genome sequencing and assembly of Indian major carp, Cirrhinus mrigala (Hamilton, 1822).</title>
        <authorList>
            <person name="Mohindra V."/>
            <person name="Chowdhury L.M."/>
            <person name="Lal K."/>
            <person name="Jena J.K."/>
        </authorList>
    </citation>
    <scope>NUCLEOTIDE SEQUENCE [LARGE SCALE GENOMIC DNA]</scope>
    <source>
        <strain evidence="2">CM1030</strain>
        <tissue evidence="2">Blood</tissue>
    </source>
</reference>
<gene>
    <name evidence="2" type="ORF">M9458_057620</name>
</gene>
<dbReference type="AlphaFoldDB" id="A0ABD0MEJ4"/>
<evidence type="ECO:0000313" key="2">
    <source>
        <dbReference type="EMBL" id="KAL0147096.1"/>
    </source>
</evidence>
<evidence type="ECO:0000313" key="3">
    <source>
        <dbReference type="Proteomes" id="UP001529510"/>
    </source>
</evidence>
<proteinExistence type="predicted"/>
<organism evidence="2 3">
    <name type="scientific">Cirrhinus mrigala</name>
    <name type="common">Mrigala</name>
    <dbReference type="NCBI Taxonomy" id="683832"/>
    <lineage>
        <taxon>Eukaryota</taxon>
        <taxon>Metazoa</taxon>
        <taxon>Chordata</taxon>
        <taxon>Craniata</taxon>
        <taxon>Vertebrata</taxon>
        <taxon>Euteleostomi</taxon>
        <taxon>Actinopterygii</taxon>
        <taxon>Neopterygii</taxon>
        <taxon>Teleostei</taxon>
        <taxon>Ostariophysi</taxon>
        <taxon>Cypriniformes</taxon>
        <taxon>Cyprinidae</taxon>
        <taxon>Labeoninae</taxon>
        <taxon>Labeonini</taxon>
        <taxon>Cirrhinus</taxon>
    </lineage>
</organism>
<dbReference type="Proteomes" id="UP001529510">
    <property type="component" value="Unassembled WGS sequence"/>
</dbReference>
<evidence type="ECO:0000256" key="1">
    <source>
        <dbReference type="SAM" id="MobiDB-lite"/>
    </source>
</evidence>
<keyword evidence="3" id="KW-1185">Reference proteome</keyword>
<sequence>MNPAERLLGLRQGNRPIEAYVEDFCELCYQVDFNNTFKDIFRFGLSKDISCFMPRNTPHWILEKYIDFALSGSPYTVGIVDEGPRNPAVTTKPQPAHVMFSTPKSAHAMSAAPRPAHVTSAKPRPAHATSATPRPIHAMSTVPSHARVTHATPGPAHIKPATPEPVHKMAASPEPVQKMVDPLISSQVRAALSKTSQVTAVLHESSHSGSPCIKPSYSCCS</sequence>
<name>A0ABD0MEJ4_CIRMR</name>
<protein>
    <recommendedName>
        <fullName evidence="4">Retrotransposon gag domain-containing protein</fullName>
    </recommendedName>
</protein>
<accession>A0ABD0MEJ4</accession>
<dbReference type="EMBL" id="JAMKFB020000831">
    <property type="protein sequence ID" value="KAL0147096.1"/>
    <property type="molecule type" value="Genomic_DNA"/>
</dbReference>
<comment type="caution">
    <text evidence="2">The sequence shown here is derived from an EMBL/GenBank/DDBJ whole genome shotgun (WGS) entry which is preliminary data.</text>
</comment>